<dbReference type="Pfam" id="PF06985">
    <property type="entry name" value="HET"/>
    <property type="match status" value="1"/>
</dbReference>
<dbReference type="InterPro" id="IPR010730">
    <property type="entry name" value="HET"/>
</dbReference>
<protein>
    <recommendedName>
        <fullName evidence="2">Heterokaryon incompatibility domain-containing protein</fullName>
    </recommendedName>
</protein>
<feature type="region of interest" description="Disordered" evidence="1">
    <location>
        <begin position="1"/>
        <end position="64"/>
    </location>
</feature>
<dbReference type="InterPro" id="IPR052895">
    <property type="entry name" value="HetReg/Transcr_Mod"/>
</dbReference>
<dbReference type="PANTHER" id="PTHR24148">
    <property type="entry name" value="ANKYRIN REPEAT DOMAIN-CONTAINING PROTEIN 39 HOMOLOG-RELATED"/>
    <property type="match status" value="1"/>
</dbReference>
<organism evidence="3 4">
    <name type="scientific">Oculimacula yallundae</name>
    <dbReference type="NCBI Taxonomy" id="86028"/>
    <lineage>
        <taxon>Eukaryota</taxon>
        <taxon>Fungi</taxon>
        <taxon>Dikarya</taxon>
        <taxon>Ascomycota</taxon>
        <taxon>Pezizomycotina</taxon>
        <taxon>Leotiomycetes</taxon>
        <taxon>Helotiales</taxon>
        <taxon>Ploettnerulaceae</taxon>
        <taxon>Oculimacula</taxon>
    </lineage>
</organism>
<accession>A0ABR4C7A4</accession>
<evidence type="ECO:0000313" key="4">
    <source>
        <dbReference type="Proteomes" id="UP001595075"/>
    </source>
</evidence>
<feature type="domain" description="Heterokaryon incompatibility" evidence="2">
    <location>
        <begin position="298"/>
        <end position="448"/>
    </location>
</feature>
<evidence type="ECO:0000256" key="1">
    <source>
        <dbReference type="SAM" id="MobiDB-lite"/>
    </source>
</evidence>
<dbReference type="EMBL" id="JAZHXI010000012">
    <property type="protein sequence ID" value="KAL2065816.1"/>
    <property type="molecule type" value="Genomic_DNA"/>
</dbReference>
<evidence type="ECO:0000313" key="3">
    <source>
        <dbReference type="EMBL" id="KAL2065816.1"/>
    </source>
</evidence>
<dbReference type="Pfam" id="PF26639">
    <property type="entry name" value="Het-6_barrel"/>
    <property type="match status" value="1"/>
</dbReference>
<reference evidence="3 4" key="1">
    <citation type="journal article" date="2024" name="Commun. Biol.">
        <title>Comparative genomic analysis of thermophilic fungi reveals convergent evolutionary adaptations and gene losses.</title>
        <authorList>
            <person name="Steindorff A.S."/>
            <person name="Aguilar-Pontes M.V."/>
            <person name="Robinson A.J."/>
            <person name="Andreopoulos B."/>
            <person name="LaButti K."/>
            <person name="Kuo A."/>
            <person name="Mondo S."/>
            <person name="Riley R."/>
            <person name="Otillar R."/>
            <person name="Haridas S."/>
            <person name="Lipzen A."/>
            <person name="Grimwood J."/>
            <person name="Schmutz J."/>
            <person name="Clum A."/>
            <person name="Reid I.D."/>
            <person name="Moisan M.C."/>
            <person name="Butler G."/>
            <person name="Nguyen T.T.M."/>
            <person name="Dewar K."/>
            <person name="Conant G."/>
            <person name="Drula E."/>
            <person name="Henrissat B."/>
            <person name="Hansel C."/>
            <person name="Singer S."/>
            <person name="Hutchinson M.I."/>
            <person name="de Vries R.P."/>
            <person name="Natvig D.O."/>
            <person name="Powell A.J."/>
            <person name="Tsang A."/>
            <person name="Grigoriev I.V."/>
        </authorList>
    </citation>
    <scope>NUCLEOTIDE SEQUENCE [LARGE SCALE GENOMIC DNA]</scope>
    <source>
        <strain evidence="3 4">CBS 494.80</strain>
    </source>
</reference>
<comment type="caution">
    <text evidence="3">The sequence shown here is derived from an EMBL/GenBank/DDBJ whole genome shotgun (WGS) entry which is preliminary data.</text>
</comment>
<gene>
    <name evidence="3" type="ORF">VTL71DRAFT_3486</name>
</gene>
<feature type="compositionally biased region" description="Polar residues" evidence="1">
    <location>
        <begin position="45"/>
        <end position="54"/>
    </location>
</feature>
<dbReference type="Proteomes" id="UP001595075">
    <property type="component" value="Unassembled WGS sequence"/>
</dbReference>
<feature type="compositionally biased region" description="Polar residues" evidence="1">
    <location>
        <begin position="1"/>
        <end position="11"/>
    </location>
</feature>
<keyword evidence="4" id="KW-1185">Reference proteome</keyword>
<name>A0ABR4C7A4_9HELO</name>
<sequence length="883" mass="99181">MDPTQSVSDNVANREADIVDTDTSDANINTPSTSEHSGDEDDDNSSQVSISEATENPRPWHRNDKEIEDLKLPVYNFTDLNLSSQEMRFLILHPHNGKEDSPLHVSFSVENLNECKPYTALINTRGNPFDTALVIIDGAVWSTSPNIWVYLNHVRHETEEQRFWFRDLCINHRVPSEKAAYWNQEWMDTMNSHASNTIDMSSILTSLWDAGHLTPPFSPRPLNDRSFGDLNTKIHCPIPLALAAEYAKGVAGLPDHTYLPLDYVANETRIITISSADNYDDPLVGLMGYNPLHSYVSYTCVSYMWGPSSEPATELLELSGQRVIIRKNLDTFLRTVRTSGSGYMRFWIDAVCIDQQNIEERNRQLPRILEVYEDADIVACWAGSPDETSNLALGLVSDLQPTHFSIGNHFFETGWIGVKDREDFPRRLAALWRFLLRPYFRRIWVAQELAAAKRPYLTCGKEFVVEWKRIDHAAWKLLDILYSDEELVAKIYAVDPGLRSIPLSELSFVRRLFYLRHLRQGKVDEIEENRYSAAGLGNYELWYIIPPTAPGILDLVTLCRDFEATVPQDKVFALLNLATDTAGMEFTMDYTKSLAQTWMQFAIAVAKQNRSLDIICAAEPAVADGLAIPSWCPDWSTKASASSMVRRTYVPITLMRAMHDIGGPIYHAAGTSPNLEPRFSFNGSILECAGIILDTVGLIGPYDHEPSETVLGNQTIWNEWMEMAAGALQSDSDAALPLFEQEFQGRFWGMLAGHAEGGSSSSSPKDLRKYIPGYNDDKENALIKNKGRDQYHVVTRGRVLVITENGFMGLAPSYVQEGAKIALLSCCSSPVLLYESAEGDGTYRFGGSVFVQGLMRGEGLRNFGDMEEEAWDVIEGRGRLKIV</sequence>
<proteinExistence type="predicted"/>
<dbReference type="PANTHER" id="PTHR24148:SF64">
    <property type="entry name" value="HETEROKARYON INCOMPATIBILITY DOMAIN-CONTAINING PROTEIN"/>
    <property type="match status" value="1"/>
</dbReference>
<evidence type="ECO:0000259" key="2">
    <source>
        <dbReference type="Pfam" id="PF06985"/>
    </source>
</evidence>
<feature type="compositionally biased region" description="Polar residues" evidence="1">
    <location>
        <begin position="24"/>
        <end position="35"/>
    </location>
</feature>